<dbReference type="InterPro" id="IPR020859">
    <property type="entry name" value="ROC"/>
</dbReference>
<evidence type="ECO:0000256" key="7">
    <source>
        <dbReference type="ARBA" id="ARBA00022737"/>
    </source>
</evidence>
<feature type="region of interest" description="Disordered" evidence="20">
    <location>
        <begin position="2382"/>
        <end position="2417"/>
    </location>
</feature>
<dbReference type="PROSITE" id="PS00108">
    <property type="entry name" value="PROTEIN_KINASE_ST"/>
    <property type="match status" value="1"/>
</dbReference>
<feature type="region of interest" description="Disordered" evidence="20">
    <location>
        <begin position="1777"/>
        <end position="1858"/>
    </location>
</feature>
<dbReference type="PROSITE" id="PS01032">
    <property type="entry name" value="PPM_1"/>
    <property type="match status" value="1"/>
</dbReference>
<dbReference type="PROSITE" id="PS50186">
    <property type="entry name" value="DEP"/>
    <property type="match status" value="1"/>
</dbReference>
<dbReference type="InterPro" id="IPR004182">
    <property type="entry name" value="GRAM"/>
</dbReference>
<dbReference type="CDD" id="cd00143">
    <property type="entry name" value="PP2Cc"/>
    <property type="match status" value="1"/>
</dbReference>
<dbReference type="GO" id="GO:0004721">
    <property type="term" value="F:phosphoprotein phosphatase activity"/>
    <property type="evidence" value="ECO:0007669"/>
    <property type="project" value="UniProtKB-KW"/>
</dbReference>
<feature type="region of interest" description="Disordered" evidence="20">
    <location>
        <begin position="2444"/>
        <end position="2490"/>
    </location>
</feature>
<dbReference type="InterPro" id="IPR001245">
    <property type="entry name" value="Ser-Thr/Tyr_kinase_cat_dom"/>
</dbReference>
<feature type="domain" description="Cyclic nucleotide-binding" evidence="22">
    <location>
        <begin position="1541"/>
        <end position="1658"/>
    </location>
</feature>
<feature type="compositionally biased region" description="Polar residues" evidence="20">
    <location>
        <begin position="982"/>
        <end position="1009"/>
    </location>
</feature>
<dbReference type="InterPro" id="IPR017441">
    <property type="entry name" value="Protein_kinase_ATP_BS"/>
</dbReference>
<dbReference type="PANTHER" id="PTHR44329:SF288">
    <property type="entry name" value="MITOGEN-ACTIVATED PROTEIN KINASE KINASE KINASE 20"/>
    <property type="match status" value="1"/>
</dbReference>
<dbReference type="Gene3D" id="1.10.10.2200">
    <property type="match status" value="1"/>
</dbReference>
<feature type="compositionally biased region" description="Low complexity" evidence="20">
    <location>
        <begin position="2402"/>
        <end position="2411"/>
    </location>
</feature>
<comment type="similarity">
    <text evidence="1">Belongs to the protein kinase superfamily. TKL Ser/Thr protein kinase family. ROCO subfamily.</text>
</comment>
<feature type="compositionally biased region" description="Low complexity" evidence="20">
    <location>
        <begin position="1130"/>
        <end position="1154"/>
    </location>
</feature>
<feature type="compositionally biased region" description="Basic and acidic residues" evidence="20">
    <location>
        <begin position="2752"/>
        <end position="2770"/>
    </location>
</feature>
<feature type="compositionally biased region" description="Low complexity" evidence="20">
    <location>
        <begin position="1679"/>
        <end position="1697"/>
    </location>
</feature>
<dbReference type="SMART" id="SM00568">
    <property type="entry name" value="GRAM"/>
    <property type="match status" value="1"/>
</dbReference>
<feature type="compositionally biased region" description="Basic residues" evidence="20">
    <location>
        <begin position="2220"/>
        <end position="2229"/>
    </location>
</feature>
<feature type="domain" description="Protein kinase" evidence="21">
    <location>
        <begin position="653"/>
        <end position="914"/>
    </location>
</feature>
<dbReference type="Pfam" id="PF07714">
    <property type="entry name" value="PK_Tyr_Ser-Thr"/>
    <property type="match status" value="1"/>
</dbReference>
<dbReference type="PROSITE" id="PS50042">
    <property type="entry name" value="CNMP_BINDING_3"/>
    <property type="match status" value="2"/>
</dbReference>
<dbReference type="InterPro" id="IPR011993">
    <property type="entry name" value="PH-like_dom_sf"/>
</dbReference>
<dbReference type="InterPro" id="IPR011009">
    <property type="entry name" value="Kinase-like_dom_sf"/>
</dbReference>
<accession>F4PHM9</accession>
<feature type="region of interest" description="Disordered" evidence="20">
    <location>
        <begin position="1513"/>
        <end position="1536"/>
    </location>
</feature>
<evidence type="ECO:0000256" key="10">
    <source>
        <dbReference type="ARBA" id="ARBA00022801"/>
    </source>
</evidence>
<dbReference type="Pfam" id="PF00027">
    <property type="entry name" value="cNMP_binding"/>
    <property type="match status" value="2"/>
</dbReference>
<feature type="compositionally biased region" description="Low complexity" evidence="20">
    <location>
        <begin position="970"/>
        <end position="981"/>
    </location>
</feature>
<feature type="compositionally biased region" description="Polar residues" evidence="20">
    <location>
        <begin position="1820"/>
        <end position="1850"/>
    </location>
</feature>
<keyword evidence="5" id="KW-0808">Transferase</keyword>
<dbReference type="Gene3D" id="1.10.510.10">
    <property type="entry name" value="Transferase(Phosphotransferase) domain 1"/>
    <property type="match status" value="1"/>
</dbReference>
<dbReference type="InterPro" id="IPR008271">
    <property type="entry name" value="Ser/Thr_kinase_AS"/>
</dbReference>
<dbReference type="InterPro" id="IPR057263">
    <property type="entry name" value="COR-B"/>
</dbReference>
<evidence type="ECO:0000259" key="26">
    <source>
        <dbReference type="PROSITE" id="PS51746"/>
    </source>
</evidence>
<feature type="domain" description="Cyclic nucleotide-binding" evidence="22">
    <location>
        <begin position="2014"/>
        <end position="2100"/>
    </location>
</feature>
<organism evidence="27 28">
    <name type="scientific">Cavenderia fasciculata</name>
    <name type="common">Slime mold</name>
    <name type="synonym">Dictyostelium fasciculatum</name>
    <dbReference type="NCBI Taxonomy" id="261658"/>
    <lineage>
        <taxon>Eukaryota</taxon>
        <taxon>Amoebozoa</taxon>
        <taxon>Evosea</taxon>
        <taxon>Eumycetozoa</taxon>
        <taxon>Dictyostelia</taxon>
        <taxon>Acytosteliales</taxon>
        <taxon>Cavenderiaceae</taxon>
        <taxon>Cavenderia</taxon>
    </lineage>
</organism>
<gene>
    <name evidence="27" type="primary">gbpC</name>
    <name evidence="27" type="ORF">DFA_03461</name>
</gene>
<feature type="compositionally biased region" description="Basic and acidic residues" evidence="20">
    <location>
        <begin position="2515"/>
        <end position="2526"/>
    </location>
</feature>
<evidence type="ECO:0000256" key="13">
    <source>
        <dbReference type="ARBA" id="ARBA00022992"/>
    </source>
</evidence>
<dbReference type="CDD" id="cd06224">
    <property type="entry name" value="REM"/>
    <property type="match status" value="1"/>
</dbReference>
<evidence type="ECO:0000259" key="24">
    <source>
        <dbReference type="PROSITE" id="PS50212"/>
    </source>
</evidence>
<evidence type="ECO:0000256" key="8">
    <source>
        <dbReference type="ARBA" id="ARBA00022741"/>
    </source>
</evidence>
<dbReference type="STRING" id="1054147.F4PHM9"/>
<dbReference type="Proteomes" id="UP000007797">
    <property type="component" value="Unassembled WGS sequence"/>
</dbReference>
<dbReference type="PROSITE" id="PS51419">
    <property type="entry name" value="RAB"/>
    <property type="match status" value="1"/>
</dbReference>
<dbReference type="SUPFAM" id="SSF81606">
    <property type="entry name" value="PP2C-like"/>
    <property type="match status" value="1"/>
</dbReference>
<feature type="domain" description="DEP" evidence="23">
    <location>
        <begin position="1372"/>
        <end position="1461"/>
    </location>
</feature>
<keyword evidence="12 19" id="KW-0904">Protein phosphatase</keyword>
<dbReference type="Gene3D" id="3.30.310.200">
    <property type="match status" value="1"/>
</dbReference>
<feature type="compositionally biased region" description="Polar residues" evidence="20">
    <location>
        <begin position="2546"/>
        <end position="2558"/>
    </location>
</feature>
<dbReference type="SUPFAM" id="SSF46785">
    <property type="entry name" value="Winged helix' DNA-binding domain"/>
    <property type="match status" value="1"/>
</dbReference>
<feature type="compositionally biased region" description="Basic and acidic residues" evidence="20">
    <location>
        <begin position="2583"/>
        <end position="2593"/>
    </location>
</feature>
<evidence type="ECO:0000256" key="12">
    <source>
        <dbReference type="ARBA" id="ARBA00022912"/>
    </source>
</evidence>
<dbReference type="CDD" id="cd00038">
    <property type="entry name" value="CAP_ED"/>
    <property type="match status" value="2"/>
</dbReference>
<evidence type="ECO:0000256" key="17">
    <source>
        <dbReference type="PROSITE-ProRule" id="PRU00135"/>
    </source>
</evidence>
<keyword evidence="7" id="KW-0677">Repeat</keyword>
<feature type="compositionally biased region" description="Basic residues" evidence="20">
    <location>
        <begin position="2633"/>
        <end position="2649"/>
    </location>
</feature>
<dbReference type="SMART" id="SM00100">
    <property type="entry name" value="cNMP"/>
    <property type="match status" value="2"/>
</dbReference>
<dbReference type="Gene3D" id="2.30.29.30">
    <property type="entry name" value="Pleckstrin-homology domain (PH domain)/Phosphotyrosine-binding domain (PTB)"/>
    <property type="match status" value="1"/>
</dbReference>
<dbReference type="GO" id="GO:0030553">
    <property type="term" value="F:cGMP binding"/>
    <property type="evidence" value="ECO:0007669"/>
    <property type="project" value="UniProtKB-KW"/>
</dbReference>
<dbReference type="Pfam" id="PF00610">
    <property type="entry name" value="DEP"/>
    <property type="match status" value="1"/>
</dbReference>
<proteinExistence type="inferred from homology"/>
<feature type="compositionally biased region" description="Low complexity" evidence="20">
    <location>
        <begin position="1779"/>
        <end position="1797"/>
    </location>
</feature>
<dbReference type="SMART" id="SM00332">
    <property type="entry name" value="PP2Cc"/>
    <property type="match status" value="1"/>
</dbReference>
<reference evidence="28" key="1">
    <citation type="journal article" date="2011" name="Genome Res.">
        <title>Phylogeny-wide analysis of social amoeba genomes highlights ancient origins for complex intercellular communication.</title>
        <authorList>
            <person name="Heidel A.J."/>
            <person name="Lawal H.M."/>
            <person name="Felder M."/>
            <person name="Schilde C."/>
            <person name="Helps N.R."/>
            <person name="Tunggal B."/>
            <person name="Rivero F."/>
            <person name="John U."/>
            <person name="Schleicher M."/>
            <person name="Eichinger L."/>
            <person name="Platzer M."/>
            <person name="Noegel A.A."/>
            <person name="Schaap P."/>
            <person name="Gloeckner G."/>
        </authorList>
    </citation>
    <scope>NUCLEOTIDE SEQUENCE [LARGE SCALE GENOMIC DNA]</scope>
    <source>
        <strain evidence="28">SH3</strain>
    </source>
</reference>
<evidence type="ECO:0000259" key="23">
    <source>
        <dbReference type="PROSITE" id="PS50186"/>
    </source>
</evidence>
<feature type="region of interest" description="Disordered" evidence="20">
    <location>
        <begin position="2196"/>
        <end position="2237"/>
    </location>
</feature>
<feature type="domain" description="Roc" evidence="25">
    <location>
        <begin position="46"/>
        <end position="240"/>
    </location>
</feature>
<feature type="compositionally biased region" description="Low complexity" evidence="20">
    <location>
        <begin position="1010"/>
        <end position="1030"/>
    </location>
</feature>
<dbReference type="GO" id="GO:0046872">
    <property type="term" value="F:metal ion binding"/>
    <property type="evidence" value="ECO:0007669"/>
    <property type="project" value="UniProtKB-KW"/>
</dbReference>
<feature type="compositionally biased region" description="Low complexity" evidence="20">
    <location>
        <begin position="1171"/>
        <end position="1190"/>
    </location>
</feature>
<dbReference type="Pfam" id="PF08477">
    <property type="entry name" value="Roc"/>
    <property type="match status" value="1"/>
</dbReference>
<dbReference type="SMART" id="SM00220">
    <property type="entry name" value="S_TKc"/>
    <property type="match status" value="1"/>
</dbReference>
<dbReference type="SUPFAM" id="SSF52540">
    <property type="entry name" value="P-loop containing nucleoside triphosphate hydrolases"/>
    <property type="match status" value="1"/>
</dbReference>
<evidence type="ECO:0000259" key="22">
    <source>
        <dbReference type="PROSITE" id="PS50042"/>
    </source>
</evidence>
<dbReference type="GO" id="GO:0005085">
    <property type="term" value="F:guanyl-nucleotide exchange factor activity"/>
    <property type="evidence" value="ECO:0007669"/>
    <property type="project" value="UniProtKB-KW"/>
</dbReference>
<dbReference type="EC" id="2.7.11.1" evidence="2"/>
<feature type="compositionally biased region" description="Polar residues" evidence="20">
    <location>
        <begin position="2382"/>
        <end position="2401"/>
    </location>
</feature>
<keyword evidence="14" id="KW-0342">GTP-binding</keyword>
<dbReference type="EMBL" id="GL883006">
    <property type="protein sequence ID" value="EGG25213.1"/>
    <property type="molecule type" value="Genomic_DNA"/>
</dbReference>
<dbReference type="InterPro" id="IPR000591">
    <property type="entry name" value="DEP_dom"/>
</dbReference>
<dbReference type="InterPro" id="IPR000719">
    <property type="entry name" value="Prot_kinase_dom"/>
</dbReference>
<dbReference type="InterPro" id="IPR036390">
    <property type="entry name" value="WH_DNA-bd_sf"/>
</dbReference>
<dbReference type="Gene3D" id="1.20.870.10">
    <property type="entry name" value="Son of sevenless (SoS) protein Chain: S domain 1"/>
    <property type="match status" value="1"/>
</dbReference>
<dbReference type="KEGG" id="dfa:DFA_03461"/>
<feature type="region of interest" description="Disordered" evidence="20">
    <location>
        <begin position="1666"/>
        <end position="1697"/>
    </location>
</feature>
<keyword evidence="3" id="KW-0723">Serine/threonine-protein kinase</keyword>
<dbReference type="PROSITE" id="PS00107">
    <property type="entry name" value="PROTEIN_KINASE_ATP"/>
    <property type="match status" value="1"/>
</dbReference>
<dbReference type="SUPFAM" id="SSF48366">
    <property type="entry name" value="Ras GEF"/>
    <property type="match status" value="1"/>
</dbReference>
<feature type="compositionally biased region" description="Polar residues" evidence="20">
    <location>
        <begin position="2670"/>
        <end position="2683"/>
    </location>
</feature>
<evidence type="ECO:0000256" key="20">
    <source>
        <dbReference type="SAM" id="MobiDB-lite"/>
    </source>
</evidence>
<keyword evidence="10 19" id="KW-0378">Hydrolase</keyword>
<feature type="compositionally biased region" description="Low complexity" evidence="20">
    <location>
        <begin position="2448"/>
        <end position="2482"/>
    </location>
</feature>
<evidence type="ECO:0000256" key="6">
    <source>
        <dbReference type="ARBA" id="ARBA00022723"/>
    </source>
</evidence>
<dbReference type="Pfam" id="PF25497">
    <property type="entry name" value="COR-B"/>
    <property type="match status" value="1"/>
</dbReference>
<dbReference type="InterPro" id="IPR000222">
    <property type="entry name" value="PP2C_BS"/>
</dbReference>
<evidence type="ECO:0000256" key="5">
    <source>
        <dbReference type="ARBA" id="ARBA00022679"/>
    </source>
</evidence>
<feature type="compositionally biased region" description="Low complexity" evidence="20">
    <location>
        <begin position="2793"/>
        <end position="2822"/>
    </location>
</feature>
<feature type="compositionally biased region" description="Low complexity" evidence="20">
    <location>
        <begin position="2594"/>
        <end position="2618"/>
    </location>
</feature>
<dbReference type="Pfam" id="PF16095">
    <property type="entry name" value="COR-A"/>
    <property type="match status" value="1"/>
</dbReference>
<dbReference type="InterPro" id="IPR018490">
    <property type="entry name" value="cNMP-bd_dom_sf"/>
</dbReference>
<dbReference type="InterPro" id="IPR036457">
    <property type="entry name" value="PPM-type-like_dom_sf"/>
</dbReference>
<dbReference type="CDD" id="cd04371">
    <property type="entry name" value="DEP"/>
    <property type="match status" value="1"/>
</dbReference>
<evidence type="ECO:0000256" key="15">
    <source>
        <dbReference type="ARBA" id="ARBA00047899"/>
    </source>
</evidence>
<keyword evidence="8 18" id="KW-0547">Nucleotide-binding</keyword>
<feature type="compositionally biased region" description="Basic and acidic residues" evidence="20">
    <location>
        <begin position="1522"/>
        <end position="1534"/>
    </location>
</feature>
<dbReference type="InterPro" id="IPR014710">
    <property type="entry name" value="RmlC-like_jellyroll"/>
</dbReference>
<dbReference type="PROSITE" id="PS50011">
    <property type="entry name" value="PROTEIN_KINASE_DOM"/>
    <property type="match status" value="1"/>
</dbReference>
<feature type="binding site" evidence="18">
    <location>
        <position position="680"/>
    </location>
    <ligand>
        <name>ATP</name>
        <dbReference type="ChEBI" id="CHEBI:30616"/>
    </ligand>
</feature>
<keyword evidence="11 18" id="KW-0067">ATP-binding</keyword>
<dbReference type="PROSITE" id="PS51746">
    <property type="entry name" value="PPM_2"/>
    <property type="match status" value="1"/>
</dbReference>
<keyword evidence="4" id="KW-0140">cGMP</keyword>
<dbReference type="RefSeq" id="XP_004363064.1">
    <property type="nucleotide sequence ID" value="XM_004363007.1"/>
</dbReference>
<dbReference type="InterPro" id="IPR001932">
    <property type="entry name" value="PPM-type_phosphatase-like_dom"/>
</dbReference>
<evidence type="ECO:0000256" key="16">
    <source>
        <dbReference type="ARBA" id="ARBA00048679"/>
    </source>
</evidence>
<dbReference type="PRINTS" id="PR00109">
    <property type="entry name" value="TYRKINASE"/>
</dbReference>
<evidence type="ECO:0000313" key="27">
    <source>
        <dbReference type="EMBL" id="EGG25213.1"/>
    </source>
</evidence>
<dbReference type="OrthoDB" id="1866797at2759"/>
<feature type="domain" description="N-terminal Ras-GEF" evidence="24">
    <location>
        <begin position="1179"/>
        <end position="1313"/>
    </location>
</feature>
<dbReference type="Gene3D" id="3.40.50.300">
    <property type="entry name" value="P-loop containing nucleotide triphosphate hydrolases"/>
    <property type="match status" value="1"/>
</dbReference>
<evidence type="ECO:0000256" key="3">
    <source>
        <dbReference type="ARBA" id="ARBA00022527"/>
    </source>
</evidence>
<dbReference type="InterPro" id="IPR051681">
    <property type="entry name" value="Ser/Thr_Kinases-Pseudokinases"/>
</dbReference>
<evidence type="ECO:0000256" key="19">
    <source>
        <dbReference type="RuleBase" id="RU003465"/>
    </source>
</evidence>
<evidence type="ECO:0000313" key="28">
    <source>
        <dbReference type="Proteomes" id="UP000007797"/>
    </source>
</evidence>
<comment type="catalytic activity">
    <reaction evidence="15">
        <text>L-threonyl-[protein] + ATP = O-phospho-L-threonyl-[protein] + ADP + H(+)</text>
        <dbReference type="Rhea" id="RHEA:46608"/>
        <dbReference type="Rhea" id="RHEA-COMP:11060"/>
        <dbReference type="Rhea" id="RHEA-COMP:11605"/>
        <dbReference type="ChEBI" id="CHEBI:15378"/>
        <dbReference type="ChEBI" id="CHEBI:30013"/>
        <dbReference type="ChEBI" id="CHEBI:30616"/>
        <dbReference type="ChEBI" id="CHEBI:61977"/>
        <dbReference type="ChEBI" id="CHEBI:456216"/>
        <dbReference type="EC" id="2.7.11.1"/>
    </reaction>
</comment>
<dbReference type="InterPro" id="IPR023578">
    <property type="entry name" value="Ras_GEF_dom_sf"/>
</dbReference>
<dbReference type="SUPFAM" id="SSF51206">
    <property type="entry name" value="cAMP-binding domain-like"/>
    <property type="match status" value="2"/>
</dbReference>
<dbReference type="Gene3D" id="2.60.120.10">
    <property type="entry name" value="Jelly Rolls"/>
    <property type="match status" value="2"/>
</dbReference>
<dbReference type="Gene3D" id="3.60.40.10">
    <property type="entry name" value="PPM-type phosphatase domain"/>
    <property type="match status" value="1"/>
</dbReference>
<evidence type="ECO:0000256" key="9">
    <source>
        <dbReference type="ARBA" id="ARBA00022777"/>
    </source>
</evidence>
<name>F4PHM9_CACFS</name>
<dbReference type="InterPro" id="IPR036388">
    <property type="entry name" value="WH-like_DNA-bd_sf"/>
</dbReference>
<keyword evidence="17" id="KW-0344">Guanine-nucleotide releasing factor</keyword>
<feature type="compositionally biased region" description="Acidic residues" evidence="20">
    <location>
        <begin position="2530"/>
        <end position="2540"/>
    </location>
</feature>
<dbReference type="Gene3D" id="1.10.10.10">
    <property type="entry name" value="Winged helix-like DNA-binding domain superfamily/Winged helix DNA-binding domain"/>
    <property type="match status" value="2"/>
</dbReference>
<evidence type="ECO:0000256" key="4">
    <source>
        <dbReference type="ARBA" id="ARBA00022535"/>
    </source>
</evidence>
<sequence>MALVRRVAEAQALRSVARAVVAVAKARQQTRGLKDIVAFLRELETGARPCLRSKIIVVGDSGVGKTSVVTAIRGGKSSTVSKKRSAAAAAASGDVAPGIEIDQYEFDAVFDEDDRKRRTVTVSTWDITNNDVYQATNQLFASERSVHVIVWDISKTLDEANLEYWLHCVTSVAPTSPIILVGTHIDAYEDTSRVNLILEQAAARFQKTFQTIQAIISVSCTTGYDVDRLRSVVEDIVKQQKYLKEKVPSSFFTLEEALIEVRKKRIPPIMMWNEYIALANICNPKDTVQIQRATEFLHNIGSIVYFNDPNSTVGKMIILDVQWIINCITALITAKLTKNGIIRTSELAAIWKSPSYPEHLQGALLAIMQAFEITYPLSPGDLVKSDDLVDPFASSSSLGGHHLNTTSTSSLSTLVSSINSSSTMSLASVMTTGSSIIGISPNTNAAGASNDRHLVPNLLAETGNIVSQWEDFNDPDVIRLNRQYHLPFIPDKFFGKLIIRLIHFVKVESCLKRAVIVKNAAGHEALIELKTNHPRDQSRKRVLTVDVRGLPTPVALLRIVTDTIESLLSQWYKLDIKRCISCYECTFLFDPNPTLFTIEDCELAVMDGKTVLNCFKKADEHEERTTHRLKLDILAPDIAMLDIPRPRFDLKEIKLLKEIGRGAFGVVYEAEWNGETVALKKLIPRTIDDQNSTDMSADEQKEDRLKVFREFRHEVGFCIQPLCMALEIVKYGSLYSLLSNPTIEVSWGLRLQIASEIAKGMQHLHSHNPSVIHRDLKSPNILMHATVEGPAPVSTIIDYGTSTALYGGAALARCVDQPLWLAPEVMASMAYSEPSDVYAFGIILWELYTRAHPYDEFQFGQWMSKLEDEIIRGLRPTIPTTCPPEYAELIQSCWTHEPNSRPTFTSVVETLTNLKKKFAPLQSTLPPHIRLATRKSRSSSFSESMLTGSITGGLNLTVSTGSTKDGGQSGSSNGSTPTGGSVLTTQSLVSSGQHPGQIAMQQQQTFANTSSSSLSSAAAGGSLHHSPSSSDLIDDIVSDEDLHSLDIYTEEELEQPYPFCDDDQQRGILFGFDEEQASSNSIVVAATLAKMIELMTRPEPIPSSILSQASNILSNMPAPGSMYSRSETQSSLSLSTASTSSMSSTSGMGSAGATGRKRSDTAGKNLPPPSFSSMSPTPQSSSSSSTSYRNSIPSLSVQSATSTLDENFIDDFLSVYRSFTTPTKVFKMLVRRFFGPRPNKSDAYTLKKFEQRRPQIRSGVSSFLKRWCNDITELEYKQDACWLYHKVFEFTNVCLVSEPPVANAIIGILASYENISKTLIEMELRIKNGMAPLHPSSSSSSASTTPVLGGASSQMQNISKTFLNLAIGIRDPLYGVPVREKKFKNKAVLWVKCFTGADCIDWLMKITSLPSREDAKTVAMDLHTRQFIYLLSEDGTVVADLKGGNKIEFYDSQTQYYTFLDDDTELVAQQYTFLELKFLQDIHPRELLGFSVGLATNDSDRLSEIERKIEYDAEKSATSQTSDDRDEREARHTDSLGFGNEELTERDWSLLLTSATVITYHRGDVVIEENTINSYLYRIKSGVLGVEKKNRDGKSVKVSSMNAPKMFGEMSFLGNKTTARVVVDETADLYVMDIPFLNSLFVSHPRLGAKFYKIMANQLASRLKNLPWSKPQSSPPANTPSSGTPPSTPPSMISPLVSALAGNSGAGSFGSMGGGPGSSAFLQPFAKEASPPPPLVVPSIALDRLNTSTPPASPRTPVAPNPFLANIHPHLQHRTNTVSNFNTSGLGGNNNNNNSSGSSGGGPLSHILTPRSRDEGARSGSVSRAPTQANLKYTASSDKSNDNTNKGGQQNEEKKTDQEFNQRFSLDEIVIKDYACSLNRSGRLYISQGHVCFYSKFFGYKTKKVIPFKQIQNLLCVNNTFLDLSRLKSSSQRNYRFTFTSTKDRQDAYGIINSLCESAKLATTSTADDLKIKLREERKKQHATLKPKNKSTADQLTKEDWELIGREGSRCTIYKKDEPIVRQGDRIQKIFQIGKGVCRIEKTVAVTQHNNPHVSSEWKTVVLGTMKQDETFGEITFLLSGEVTATVVADNHDVEIYAIEGQFVNILFDLNPSLATRCSAAAYRLALLLREKYNQSYNIFKFHYRFSKMTELQQQNDSLFVGGGEKSQQAPVLQHQQQQQQQNIIINPSHYHPNVIDDDLSSSSSNEEITDGEGSPLYVQHHHHHHHHRESILTVPSVPAQQKVASTGLLMAIDDILKETITFPSAAEATALALNSPFSSSSSMPLGSSATANRSSKCAHIVRNPITLVEEYSSSPTMLSQAYSTNSLSNENIFSLIKDIEDTMNLFNFDQAGGGDEEEEQEQIIRGDNNSSLYPMVEVVESQQPQTPLSAAASTIRVSGENNVQNNNNNNGLTNERSGRKLSISASSLPVNLIPPSNSVPSITMSASAPSLPQSVTSSSSSSTSTNIEQQQQQSPQKQQQQCIDSSNSTLETNKVDEKIITLSPTKYPSSIDLLAKEPKKKDRSGPESVQEEEEEEEEERIVVSPLSQSTPAISPSSKVHHPKEKEKSATSSIFDKFRSKKNRESKDKDKETVSSGESTTTTNMSSSSSHSSLSSISDSDEGHNHQQPGGKKEKKKDRRSWGLKRKKKENISSINHLVVETPPVKINQLGVNSSKQQQEEIYNSSSSNSNSDEHNDKNSNENNDNQPNNNNNNNSDNNNNNGQSNDSGNGSGGNDDNDKNNKNNNDGQTDIGDHHSDGKESTEESDSRKNSTSSETSPNSATPNNNALLVANNTNTSTSTTSTTTTSTTSSFADEQESSSSTTFNSMPILSSSVPVTSNPLAFLSMSDEGGADNLFRGGNSFSGTSILEASMDEDEDQMPRGGRGRSNAFYMKQPPTIVNGEVKLPPMPPFQSPLAAAGPFSNVLPKDSSSLLSKPTGIFGKFRKGHGRTKMANKVVKHHSSRFLVGFADTIGRRPTMEDDAVIYGSYRGHYDEDYFALFDGHGGAEAAELASTEMHRVLSDRLKKDSGNPVRALKESFNIVHGMIAERRMRGGTTAVIALFLGKKGYVANVGDSRAVLCRDGVTVRVSIDHKPNVPKEEERIKALGGNVVTTTNSVTGVVTSRVNGQLAVSRALGDSILSPYVSCEPDIHGPINLENQVKNQFMIIACDGLWDVVTDEEATAIVAPISDPEKACMRLRDQAFTRGSTDNISVMVVRFPPFSPTPDTTT</sequence>
<keyword evidence="9" id="KW-0418">Kinase</keyword>
<keyword evidence="6" id="KW-0479">Metal-binding</keyword>
<comment type="similarity">
    <text evidence="19">Belongs to the PP2C family.</text>
</comment>
<evidence type="ECO:0000259" key="21">
    <source>
        <dbReference type="PROSITE" id="PS50011"/>
    </source>
</evidence>
<evidence type="ECO:0000256" key="11">
    <source>
        <dbReference type="ARBA" id="ARBA00022840"/>
    </source>
</evidence>
<dbReference type="CDD" id="cd13999">
    <property type="entry name" value="STKc_MAP3K-like"/>
    <property type="match status" value="1"/>
</dbReference>
<evidence type="ECO:0000259" key="25">
    <source>
        <dbReference type="PROSITE" id="PS51424"/>
    </source>
</evidence>
<evidence type="ECO:0000256" key="14">
    <source>
        <dbReference type="ARBA" id="ARBA00023134"/>
    </source>
</evidence>
<dbReference type="GO" id="GO:0005737">
    <property type="term" value="C:cytoplasm"/>
    <property type="evidence" value="ECO:0007669"/>
    <property type="project" value="UniProtKB-ARBA"/>
</dbReference>
<dbReference type="InterPro" id="IPR032171">
    <property type="entry name" value="COR-A"/>
</dbReference>
<feature type="compositionally biased region" description="Polar residues" evidence="20">
    <location>
        <begin position="952"/>
        <end position="965"/>
    </location>
</feature>
<dbReference type="GO" id="GO:0004674">
    <property type="term" value="F:protein serine/threonine kinase activity"/>
    <property type="evidence" value="ECO:0007669"/>
    <property type="project" value="UniProtKB-KW"/>
</dbReference>
<dbReference type="GO" id="GO:0035556">
    <property type="term" value="P:intracellular signal transduction"/>
    <property type="evidence" value="ECO:0007669"/>
    <property type="project" value="InterPro"/>
</dbReference>
<feature type="compositionally biased region" description="Low complexity" evidence="20">
    <location>
        <begin position="2701"/>
        <end position="2729"/>
    </location>
</feature>
<feature type="compositionally biased region" description="Polar residues" evidence="20">
    <location>
        <begin position="2771"/>
        <end position="2788"/>
    </location>
</feature>
<dbReference type="PROSITE" id="PS51424">
    <property type="entry name" value="ROC"/>
    <property type="match status" value="1"/>
</dbReference>
<dbReference type="Gene3D" id="3.30.70.1390">
    <property type="entry name" value="ROC domain from the Parkinson's disease-associated leucine-rich repeat kinase 2"/>
    <property type="match status" value="1"/>
</dbReference>
<feature type="domain" description="PPM-type phosphatase" evidence="26">
    <location>
        <begin position="2966"/>
        <end position="3219"/>
    </location>
</feature>
<feature type="region of interest" description="Disordered" evidence="20">
    <location>
        <begin position="1117"/>
        <end position="1190"/>
    </location>
</feature>
<dbReference type="InterPro" id="IPR027417">
    <property type="entry name" value="P-loop_NTPase"/>
</dbReference>
<keyword evidence="28" id="KW-1185">Reference proteome</keyword>
<evidence type="ECO:0000256" key="2">
    <source>
        <dbReference type="ARBA" id="ARBA00012513"/>
    </source>
</evidence>
<dbReference type="GO" id="GO:0005524">
    <property type="term" value="F:ATP binding"/>
    <property type="evidence" value="ECO:0007669"/>
    <property type="project" value="UniProtKB-UniRule"/>
</dbReference>
<dbReference type="PROSITE" id="PS50212">
    <property type="entry name" value="RASGEF_NTER"/>
    <property type="match status" value="1"/>
</dbReference>
<dbReference type="Pfam" id="PF02893">
    <property type="entry name" value="GRAM"/>
    <property type="match status" value="1"/>
</dbReference>
<feature type="region of interest" description="Disordered" evidence="20">
    <location>
        <begin position="952"/>
        <end position="1033"/>
    </location>
</feature>
<keyword evidence="13" id="KW-0142">cGMP-binding</keyword>
<dbReference type="SMART" id="SM00331">
    <property type="entry name" value="PP2C_SIG"/>
    <property type="match status" value="1"/>
</dbReference>
<dbReference type="GeneID" id="14877118"/>
<evidence type="ECO:0000256" key="1">
    <source>
        <dbReference type="ARBA" id="ARBA00008171"/>
    </source>
</evidence>
<dbReference type="InterPro" id="IPR000595">
    <property type="entry name" value="cNMP-bd_dom"/>
</dbReference>
<comment type="catalytic activity">
    <reaction evidence="16">
        <text>L-seryl-[protein] + ATP = O-phospho-L-seryl-[protein] + ADP + H(+)</text>
        <dbReference type="Rhea" id="RHEA:17989"/>
        <dbReference type="Rhea" id="RHEA-COMP:9863"/>
        <dbReference type="Rhea" id="RHEA-COMP:11604"/>
        <dbReference type="ChEBI" id="CHEBI:15378"/>
        <dbReference type="ChEBI" id="CHEBI:29999"/>
        <dbReference type="ChEBI" id="CHEBI:30616"/>
        <dbReference type="ChEBI" id="CHEBI:83421"/>
        <dbReference type="ChEBI" id="CHEBI:456216"/>
        <dbReference type="EC" id="2.7.11.1"/>
    </reaction>
</comment>
<dbReference type="Pfam" id="PF00481">
    <property type="entry name" value="PP2C"/>
    <property type="match status" value="1"/>
</dbReference>
<protein>
    <recommendedName>
        <fullName evidence="2">non-specific serine/threonine protein kinase</fullName>
        <ecNumber evidence="2">2.7.11.1</ecNumber>
    </recommendedName>
</protein>
<feature type="region of interest" description="Disordered" evidence="20">
    <location>
        <begin position="2512"/>
        <end position="2828"/>
    </location>
</feature>
<dbReference type="SUPFAM" id="SSF56112">
    <property type="entry name" value="Protein kinase-like (PK-like)"/>
    <property type="match status" value="1"/>
</dbReference>
<dbReference type="InterPro" id="IPR000651">
    <property type="entry name" value="Ras-like_Gua-exchang_fac_N"/>
</dbReference>
<dbReference type="Gene3D" id="3.30.200.20">
    <property type="entry name" value="Phosphorylase Kinase, domain 1"/>
    <property type="match status" value="1"/>
</dbReference>
<dbReference type="Pfam" id="PF00618">
    <property type="entry name" value="RasGEF_N"/>
    <property type="match status" value="1"/>
</dbReference>
<evidence type="ECO:0000256" key="18">
    <source>
        <dbReference type="PROSITE-ProRule" id="PRU10141"/>
    </source>
</evidence>
<dbReference type="PANTHER" id="PTHR44329">
    <property type="entry name" value="SERINE/THREONINE-PROTEIN KINASE TNNI3K-RELATED"/>
    <property type="match status" value="1"/>
</dbReference>